<accession>A0ABS4TTQ6</accession>
<gene>
    <name evidence="6" type="ORF">JOF56_008171</name>
</gene>
<dbReference type="SUPFAM" id="SSF46689">
    <property type="entry name" value="Homeodomain-like"/>
    <property type="match status" value="1"/>
</dbReference>
<dbReference type="InterPro" id="IPR050109">
    <property type="entry name" value="HTH-type_TetR-like_transc_reg"/>
</dbReference>
<dbReference type="InterPro" id="IPR001647">
    <property type="entry name" value="HTH_TetR"/>
</dbReference>
<dbReference type="PANTHER" id="PTHR30055:SF238">
    <property type="entry name" value="MYCOFACTOCIN BIOSYNTHESIS TRANSCRIPTIONAL REGULATOR MFTR-RELATED"/>
    <property type="match status" value="1"/>
</dbReference>
<dbReference type="Proteomes" id="UP001519332">
    <property type="component" value="Unassembled WGS sequence"/>
</dbReference>
<comment type="caution">
    <text evidence="6">The sequence shown here is derived from an EMBL/GenBank/DDBJ whole genome shotgun (WGS) entry which is preliminary data.</text>
</comment>
<protein>
    <submittedName>
        <fullName evidence="6">AcrR family transcriptional regulator</fullName>
    </submittedName>
</protein>
<dbReference type="Gene3D" id="1.10.10.60">
    <property type="entry name" value="Homeodomain-like"/>
    <property type="match status" value="1"/>
</dbReference>
<name>A0ABS4TTQ6_9PSEU</name>
<dbReference type="EMBL" id="JAGINW010000001">
    <property type="protein sequence ID" value="MBP2327786.1"/>
    <property type="molecule type" value="Genomic_DNA"/>
</dbReference>
<reference evidence="6 7" key="1">
    <citation type="submission" date="2021-03" db="EMBL/GenBank/DDBJ databases">
        <title>Sequencing the genomes of 1000 actinobacteria strains.</title>
        <authorList>
            <person name="Klenk H.-P."/>
        </authorList>
    </citation>
    <scope>NUCLEOTIDE SEQUENCE [LARGE SCALE GENOMIC DNA]</scope>
    <source>
        <strain evidence="6 7">DSM 46670</strain>
    </source>
</reference>
<dbReference type="Pfam" id="PF00440">
    <property type="entry name" value="TetR_N"/>
    <property type="match status" value="1"/>
</dbReference>
<dbReference type="InterPro" id="IPR009057">
    <property type="entry name" value="Homeodomain-like_sf"/>
</dbReference>
<keyword evidence="7" id="KW-1185">Reference proteome</keyword>
<keyword evidence="3" id="KW-0804">Transcription</keyword>
<sequence>MSHPGSHSEPEGLAVRKRRATNARIAASAARLAGLHGVASTTVEQIAADAEVARATFFRYYDTKESAVAEGITGPWLTLVAEAIAHQPDHLSAQETLVVAFAELADEFPAHHDQIRELARLTRSSATLSAWTAQTYQRYEHAIAELLTPRFSALTERDPRPRLLAALAMTAVRISLDDWLDHGGALPDLIRRALDSISIDPR</sequence>
<dbReference type="Pfam" id="PF17754">
    <property type="entry name" value="TetR_C_14"/>
    <property type="match status" value="1"/>
</dbReference>
<dbReference type="Gene3D" id="1.10.357.10">
    <property type="entry name" value="Tetracycline Repressor, domain 2"/>
    <property type="match status" value="1"/>
</dbReference>
<evidence type="ECO:0000256" key="4">
    <source>
        <dbReference type="PROSITE-ProRule" id="PRU00335"/>
    </source>
</evidence>
<evidence type="ECO:0000259" key="5">
    <source>
        <dbReference type="PROSITE" id="PS50977"/>
    </source>
</evidence>
<dbReference type="InterPro" id="IPR041347">
    <property type="entry name" value="MftR_C"/>
</dbReference>
<keyword evidence="2 4" id="KW-0238">DNA-binding</keyword>
<evidence type="ECO:0000256" key="3">
    <source>
        <dbReference type="ARBA" id="ARBA00023163"/>
    </source>
</evidence>
<evidence type="ECO:0000313" key="7">
    <source>
        <dbReference type="Proteomes" id="UP001519332"/>
    </source>
</evidence>
<evidence type="ECO:0000256" key="2">
    <source>
        <dbReference type="ARBA" id="ARBA00023125"/>
    </source>
</evidence>
<evidence type="ECO:0000313" key="6">
    <source>
        <dbReference type="EMBL" id="MBP2327786.1"/>
    </source>
</evidence>
<organism evidence="6 7">
    <name type="scientific">Kibdelosporangium banguiense</name>
    <dbReference type="NCBI Taxonomy" id="1365924"/>
    <lineage>
        <taxon>Bacteria</taxon>
        <taxon>Bacillati</taxon>
        <taxon>Actinomycetota</taxon>
        <taxon>Actinomycetes</taxon>
        <taxon>Pseudonocardiales</taxon>
        <taxon>Pseudonocardiaceae</taxon>
        <taxon>Kibdelosporangium</taxon>
    </lineage>
</organism>
<feature type="domain" description="HTH tetR-type" evidence="5">
    <location>
        <begin position="19"/>
        <end position="79"/>
    </location>
</feature>
<dbReference type="RefSeq" id="WP_209644836.1">
    <property type="nucleotide sequence ID" value="NZ_JAGINW010000001.1"/>
</dbReference>
<evidence type="ECO:0000256" key="1">
    <source>
        <dbReference type="ARBA" id="ARBA00023015"/>
    </source>
</evidence>
<proteinExistence type="predicted"/>
<feature type="DNA-binding region" description="H-T-H motif" evidence="4">
    <location>
        <begin position="42"/>
        <end position="61"/>
    </location>
</feature>
<dbReference type="PANTHER" id="PTHR30055">
    <property type="entry name" value="HTH-TYPE TRANSCRIPTIONAL REGULATOR RUTR"/>
    <property type="match status" value="1"/>
</dbReference>
<dbReference type="PROSITE" id="PS50977">
    <property type="entry name" value="HTH_TETR_2"/>
    <property type="match status" value="1"/>
</dbReference>
<keyword evidence="1" id="KW-0805">Transcription regulation</keyword>